<dbReference type="SMART" id="SM00443">
    <property type="entry name" value="G_patch"/>
    <property type="match status" value="1"/>
</dbReference>
<keyword evidence="2" id="KW-0539">Nucleus</keyword>
<dbReference type="InterPro" id="IPR058719">
    <property type="entry name" value="WHD_LYAR"/>
</dbReference>
<gene>
    <name evidence="5" type="primary">Pinx1_4</name>
    <name evidence="5" type="ORF">g.37568</name>
</gene>
<feature type="region of interest" description="Disordered" evidence="3">
    <location>
        <begin position="144"/>
        <end position="175"/>
    </location>
</feature>
<evidence type="ECO:0000256" key="1">
    <source>
        <dbReference type="ARBA" id="ARBA00004123"/>
    </source>
</evidence>
<dbReference type="PANTHER" id="PTHR23149:SF9">
    <property type="entry name" value="G PATCH DOMAIN-CONTAINING PROTEIN 4"/>
    <property type="match status" value="1"/>
</dbReference>
<dbReference type="PANTHER" id="PTHR23149">
    <property type="entry name" value="G PATCH DOMAIN CONTAINING PROTEIN"/>
    <property type="match status" value="1"/>
</dbReference>
<evidence type="ECO:0000256" key="2">
    <source>
        <dbReference type="ARBA" id="ARBA00023242"/>
    </source>
</evidence>
<protein>
    <submittedName>
        <fullName evidence="5">PIN2/TERF1-interacting telomerase inhibitor 1</fullName>
    </submittedName>
</protein>
<sequence length="417" mass="46433">MPGKAFESGHRLRVRAAPALPFGSTPKLSFSLFSPLGEKGSGERRRGRGVISFKPMAAPEAPLRYAGIQKESAAFRLMKQMGWDEGEGLGKEKQGIKGYIRVKNKQDTTGVGVDQAAKNWAFDTTQFDNILKRLKVQVAMPEDGEMETVDTQVNSPRDTSKEDSAMKVTRPQGRYKKRERGKLVNAYSENDLQGILVSRHDDNVRRDQGLLEKELRVVLDSATLEEKGNAIGDGSIDWWGHKHGFISGGFLGAASTKLYSPQCTSENRGGFFEDDQENLYKIVQDKATTGKQGLGIKDRPKKVAGCYWKGKKTSFDDNDDESSVDQDGSLKRKSLEEIDAGCIFEPKIKLKRLCKNILRQAPSRSLKLKRLKELIEDHSAAAFANFISKRDAVSYLKQKLEASRKFHVVGRSVSLLS</sequence>
<dbReference type="GO" id="GO:0003676">
    <property type="term" value="F:nucleic acid binding"/>
    <property type="evidence" value="ECO:0007669"/>
    <property type="project" value="InterPro"/>
</dbReference>
<dbReference type="AlphaFoldDB" id="A0A1D1ZE98"/>
<name>A0A1D1ZE98_9ARAE</name>
<organism evidence="5">
    <name type="scientific">Anthurium amnicola</name>
    <dbReference type="NCBI Taxonomy" id="1678845"/>
    <lineage>
        <taxon>Eukaryota</taxon>
        <taxon>Viridiplantae</taxon>
        <taxon>Streptophyta</taxon>
        <taxon>Embryophyta</taxon>
        <taxon>Tracheophyta</taxon>
        <taxon>Spermatophyta</taxon>
        <taxon>Magnoliopsida</taxon>
        <taxon>Liliopsida</taxon>
        <taxon>Araceae</taxon>
        <taxon>Pothoideae</taxon>
        <taxon>Potheae</taxon>
        <taxon>Anthurium</taxon>
    </lineage>
</organism>
<proteinExistence type="predicted"/>
<dbReference type="Pfam" id="PF01585">
    <property type="entry name" value="G-patch"/>
    <property type="match status" value="1"/>
</dbReference>
<evidence type="ECO:0000259" key="4">
    <source>
        <dbReference type="PROSITE" id="PS50174"/>
    </source>
</evidence>
<dbReference type="GO" id="GO:0005730">
    <property type="term" value="C:nucleolus"/>
    <property type="evidence" value="ECO:0007669"/>
    <property type="project" value="TreeGrafter"/>
</dbReference>
<evidence type="ECO:0000313" key="5">
    <source>
        <dbReference type="EMBL" id="JAT65121.1"/>
    </source>
</evidence>
<comment type="subcellular location">
    <subcellularLocation>
        <location evidence="1">Nucleus</location>
    </subcellularLocation>
</comment>
<dbReference type="PROSITE" id="PS50174">
    <property type="entry name" value="G_PATCH"/>
    <property type="match status" value="1"/>
</dbReference>
<dbReference type="InterPro" id="IPR050656">
    <property type="entry name" value="PINX1"/>
</dbReference>
<dbReference type="InterPro" id="IPR000467">
    <property type="entry name" value="G_patch_dom"/>
</dbReference>
<reference evidence="5" key="1">
    <citation type="submission" date="2015-07" db="EMBL/GenBank/DDBJ databases">
        <title>Transcriptome Assembly of Anthurium amnicola.</title>
        <authorList>
            <person name="Suzuki J."/>
        </authorList>
    </citation>
    <scope>NUCLEOTIDE SEQUENCE</scope>
</reference>
<dbReference type="EMBL" id="GDJX01002815">
    <property type="protein sequence ID" value="JAT65121.1"/>
    <property type="molecule type" value="Transcribed_RNA"/>
</dbReference>
<evidence type="ECO:0000256" key="3">
    <source>
        <dbReference type="SAM" id="MobiDB-lite"/>
    </source>
</evidence>
<accession>A0A1D1ZE98</accession>
<dbReference type="Pfam" id="PF25879">
    <property type="entry name" value="WHD_LYAR"/>
    <property type="match status" value="1"/>
</dbReference>
<feature type="domain" description="G-patch" evidence="4">
    <location>
        <begin position="70"/>
        <end position="116"/>
    </location>
</feature>